<dbReference type="Pfam" id="PF13565">
    <property type="entry name" value="HTH_32"/>
    <property type="match status" value="1"/>
</dbReference>
<accession>A0ABP6CJA3</accession>
<evidence type="ECO:0008006" key="4">
    <source>
        <dbReference type="Google" id="ProtNLM"/>
    </source>
</evidence>
<dbReference type="InterPro" id="IPR009057">
    <property type="entry name" value="Homeodomain-like_sf"/>
</dbReference>
<evidence type="ECO:0000256" key="1">
    <source>
        <dbReference type="SAM" id="MobiDB-lite"/>
    </source>
</evidence>
<proteinExistence type="predicted"/>
<dbReference type="SUPFAM" id="SSF46689">
    <property type="entry name" value="Homeodomain-like"/>
    <property type="match status" value="1"/>
</dbReference>
<name>A0ABP6CJA3_9ACTN</name>
<comment type="caution">
    <text evidence="2">The sequence shown here is derived from an EMBL/GenBank/DDBJ whole genome shotgun (WGS) entry which is preliminary data.</text>
</comment>
<keyword evidence="3" id="KW-1185">Reference proteome</keyword>
<reference evidence="3" key="1">
    <citation type="journal article" date="2019" name="Int. J. Syst. Evol. Microbiol.">
        <title>The Global Catalogue of Microorganisms (GCM) 10K type strain sequencing project: providing services to taxonomists for standard genome sequencing and annotation.</title>
        <authorList>
            <consortium name="The Broad Institute Genomics Platform"/>
            <consortium name="The Broad Institute Genome Sequencing Center for Infectious Disease"/>
            <person name="Wu L."/>
            <person name="Ma J."/>
        </authorList>
    </citation>
    <scope>NUCLEOTIDE SEQUENCE [LARGE SCALE GENOMIC DNA]</scope>
    <source>
        <strain evidence="3">JCM 6833</strain>
    </source>
</reference>
<evidence type="ECO:0000313" key="3">
    <source>
        <dbReference type="Proteomes" id="UP001501509"/>
    </source>
</evidence>
<dbReference type="EMBL" id="BAAATD010000009">
    <property type="protein sequence ID" value="GAA2618993.1"/>
    <property type="molecule type" value="Genomic_DNA"/>
</dbReference>
<dbReference type="Proteomes" id="UP001501509">
    <property type="component" value="Unassembled WGS sequence"/>
</dbReference>
<sequence length="146" mass="16459">MTHKNAPLSVEGRRRLIERCRTRPIAHVAAEMGISRACASKWVNRYRRHGDLGLLDRSSAPHRQPTTTAADTLTRVEELRRAHKWSAARIAFELSQAGISISRRTVSRHLAAVGLNQRRFLDPTGEVNRTPQRSRPAAPGTWFTSM</sequence>
<organism evidence="2 3">
    <name type="scientific">Actinomadura fulvescens</name>
    <dbReference type="NCBI Taxonomy" id="46160"/>
    <lineage>
        <taxon>Bacteria</taxon>
        <taxon>Bacillati</taxon>
        <taxon>Actinomycetota</taxon>
        <taxon>Actinomycetes</taxon>
        <taxon>Streptosporangiales</taxon>
        <taxon>Thermomonosporaceae</taxon>
        <taxon>Actinomadura</taxon>
    </lineage>
</organism>
<feature type="region of interest" description="Disordered" evidence="1">
    <location>
        <begin position="123"/>
        <end position="146"/>
    </location>
</feature>
<protein>
    <recommendedName>
        <fullName evidence="4">Transposase</fullName>
    </recommendedName>
</protein>
<evidence type="ECO:0000313" key="2">
    <source>
        <dbReference type="EMBL" id="GAA2618993.1"/>
    </source>
</evidence>
<gene>
    <name evidence="2" type="ORF">GCM10010411_63280</name>
</gene>